<feature type="compositionally biased region" description="Low complexity" evidence="8">
    <location>
        <begin position="938"/>
        <end position="962"/>
    </location>
</feature>
<dbReference type="AlphaFoldDB" id="A0A0J9XHQ2"/>
<dbReference type="InterPro" id="IPR019542">
    <property type="entry name" value="Enhancer_polycomb-like_N"/>
</dbReference>
<name>A0A0J9XHQ2_GEOCN</name>
<evidence type="ECO:0000256" key="5">
    <source>
        <dbReference type="ARBA" id="ARBA00023242"/>
    </source>
</evidence>
<evidence type="ECO:0000313" key="10">
    <source>
        <dbReference type="EMBL" id="CDO56474.1"/>
    </source>
</evidence>
<feature type="domain" description="Enhancer of polycomb-like N-terminal" evidence="9">
    <location>
        <begin position="13"/>
        <end position="158"/>
    </location>
</feature>
<feature type="compositionally biased region" description="Polar residues" evidence="8">
    <location>
        <begin position="776"/>
        <end position="798"/>
    </location>
</feature>
<keyword evidence="3 7" id="KW-0805">Transcription regulation</keyword>
<dbReference type="GO" id="GO:0005634">
    <property type="term" value="C:nucleus"/>
    <property type="evidence" value="ECO:0007669"/>
    <property type="project" value="UniProtKB-SubCell"/>
</dbReference>
<evidence type="ECO:0000256" key="7">
    <source>
        <dbReference type="RuleBase" id="RU361124"/>
    </source>
</evidence>
<dbReference type="Pfam" id="PF10513">
    <property type="entry name" value="EPL1"/>
    <property type="match status" value="1"/>
</dbReference>
<dbReference type="OrthoDB" id="435275at2759"/>
<comment type="caution">
    <text evidence="10">The sequence shown here is derived from an EMBL/GenBank/DDBJ whole genome shotgun (WGS) entry which is preliminary data.</text>
</comment>
<evidence type="ECO:0000313" key="11">
    <source>
        <dbReference type="Proteomes" id="UP000242525"/>
    </source>
</evidence>
<evidence type="ECO:0000256" key="1">
    <source>
        <dbReference type="ARBA" id="ARBA00004123"/>
    </source>
</evidence>
<dbReference type="GO" id="GO:0006357">
    <property type="term" value="P:regulation of transcription by RNA polymerase II"/>
    <property type="evidence" value="ECO:0007669"/>
    <property type="project" value="InterPro"/>
</dbReference>
<keyword evidence="11" id="KW-1185">Reference proteome</keyword>
<comment type="similarity">
    <text evidence="2 7">Belongs to the enhancer of polycomb family.</text>
</comment>
<proteinExistence type="inferred from homology"/>
<feature type="compositionally biased region" description="Low complexity" evidence="8">
    <location>
        <begin position="799"/>
        <end position="810"/>
    </location>
</feature>
<dbReference type="InterPro" id="IPR024943">
    <property type="entry name" value="Enhancer_polycomb"/>
</dbReference>
<evidence type="ECO:0000256" key="8">
    <source>
        <dbReference type="SAM" id="MobiDB-lite"/>
    </source>
</evidence>
<dbReference type="GO" id="GO:0035267">
    <property type="term" value="C:NuA4 histone acetyltransferase complex"/>
    <property type="evidence" value="ECO:0007669"/>
    <property type="project" value="InterPro"/>
</dbReference>
<dbReference type="PANTHER" id="PTHR14898">
    <property type="entry name" value="ENHANCER OF POLYCOMB"/>
    <property type="match status" value="1"/>
</dbReference>
<evidence type="ECO:0000259" key="9">
    <source>
        <dbReference type="Pfam" id="PF10513"/>
    </source>
</evidence>
<dbReference type="EMBL" id="CCBN010000015">
    <property type="protein sequence ID" value="CDO56474.1"/>
    <property type="molecule type" value="Genomic_DNA"/>
</dbReference>
<keyword evidence="5 7" id="KW-0539">Nucleus</keyword>
<sequence length="962" mass="107729">MAQPTTGTSARFRQRKISVKQTLQVLWQSDVPDLEDEQQRELQQVETGVEKGEEEEHHLQAAITASIAASSGAKVEQVYIPTPDASKVWKNYSKYYKKDFSEPSTYIRLSATVEETSGIPYCMDEVDEKFLNEFNAKRAPNNKCTEDEFELIMYKFEDTIAEKQPFLSMDPTLVMSYEEMSSYIIEQITEAENDPSNPEFLLAAMVSSFHKKKPLKSPLASFKQFSEAIYPHWKERKIARKGKPIFPVLKVEDSEKDDSDPYVCFRRREVRQVRKTRRTDTLSSEKLRKLKSEMENAKQLMEMVVKRETMRREALQTEHDIFESRVKMKDLKRSLNIKGDDEDLVTHKKRKTAPPPAPTKVGPQQSLSSEDSKAAVSVKTEGAVQHPLANTNHTPQPHPLHQVPPNVRLPASKVPDMELVSLEKVQFEKESALRAGVKDKLRTRAASDKDWVNFTDNPYIPFCEYFDPDETTRNSLSIIQPSHAAYSSITTAYPPTADSQLSFPLASSVGYNPRAESNSYLLTAEFSDDGDLKVIDKQLDKREANPSEKHLIPRGSAVSLRKRVGRGGRILVDRKGLVRRPKTLDSIYDASPSSEEFQDELKSWSEISTFGELNLDDAFEKGELLARVERLEDRYKYDSDIHFDNSDYAGGDPSRLNGISEETQSIRFGSMLMSKAYDSYWDAFKLRQQHLTKMQKVLQQQQAQQHAQQQQQQAQQAHQHAHQVQQQQRQAMQHAAANGHNHAQAAVAAAAAGKPPVKANGAMYTHAEIVAMGRALQSQQQRQVPGNHAAATSSMHGLSQQQPYSGPYQQGAVNSQQQQLVSGLANATRLTQQQQQQLRQQQLQQQMRVNSGSMGTGGIGTNHQINRASPVTGALGYDLSGSDKLVNGVKINGGVVNKDLNNMYMNAKGIMTLPTGVRIPMRTAGGAGGQASMNKPGQTIPQQAQQAQQQQQSATPPQIHLG</sequence>
<evidence type="ECO:0000256" key="2">
    <source>
        <dbReference type="ARBA" id="ARBA00008035"/>
    </source>
</evidence>
<gene>
    <name evidence="10" type="ORF">BN980_GECA15s01748g</name>
</gene>
<feature type="region of interest" description="Disordered" evidence="8">
    <location>
        <begin position="709"/>
        <end position="750"/>
    </location>
</feature>
<feature type="region of interest" description="Disordered" evidence="8">
    <location>
        <begin position="922"/>
        <end position="962"/>
    </location>
</feature>
<accession>A0A0J9XHQ2</accession>
<evidence type="ECO:0000256" key="6">
    <source>
        <dbReference type="ARBA" id="ARBA00025513"/>
    </source>
</evidence>
<dbReference type="STRING" id="1173061.A0A0J9XHQ2"/>
<comment type="function">
    <text evidence="6">Component of the NuA4 histone acetyltransferase complex which is involved in transcriptional activation of selected genes principally by acetylation of nucleosomal histone H4 and H2A. The NuA4 complex is also involved in DNA repair. Involved in gene silencing by neighboring heterochromatin, blockage of the silencing spreading along the chromosome, and required for cell cycle progression through G2/M.</text>
</comment>
<protein>
    <recommendedName>
        <fullName evidence="7">Enhancer of polycomb-like protein</fullName>
    </recommendedName>
</protein>
<evidence type="ECO:0000256" key="4">
    <source>
        <dbReference type="ARBA" id="ARBA00023163"/>
    </source>
</evidence>
<dbReference type="Proteomes" id="UP000242525">
    <property type="component" value="Unassembled WGS sequence"/>
</dbReference>
<organism evidence="10 11">
    <name type="scientific">Geotrichum candidum</name>
    <name type="common">Oospora lactis</name>
    <name type="synonym">Dipodascus geotrichum</name>
    <dbReference type="NCBI Taxonomy" id="1173061"/>
    <lineage>
        <taxon>Eukaryota</taxon>
        <taxon>Fungi</taxon>
        <taxon>Dikarya</taxon>
        <taxon>Ascomycota</taxon>
        <taxon>Saccharomycotina</taxon>
        <taxon>Dipodascomycetes</taxon>
        <taxon>Dipodascales</taxon>
        <taxon>Dipodascaceae</taxon>
        <taxon>Geotrichum</taxon>
    </lineage>
</organism>
<reference evidence="10" key="1">
    <citation type="submission" date="2014-03" db="EMBL/GenBank/DDBJ databases">
        <authorList>
            <person name="Casaregola S."/>
        </authorList>
    </citation>
    <scope>NUCLEOTIDE SEQUENCE [LARGE SCALE GENOMIC DNA]</scope>
    <source>
        <strain evidence="10">CLIB 918</strain>
    </source>
</reference>
<keyword evidence="4 7" id="KW-0804">Transcription</keyword>
<feature type="region of interest" description="Disordered" evidence="8">
    <location>
        <begin position="341"/>
        <end position="380"/>
    </location>
</feature>
<comment type="subcellular location">
    <subcellularLocation>
        <location evidence="1 7">Nucleus</location>
    </subcellularLocation>
</comment>
<evidence type="ECO:0000256" key="3">
    <source>
        <dbReference type="ARBA" id="ARBA00023015"/>
    </source>
</evidence>
<feature type="region of interest" description="Disordered" evidence="8">
    <location>
        <begin position="775"/>
        <end position="810"/>
    </location>
</feature>